<comment type="caution">
    <text evidence="1">The sequence shown here is derived from an EMBL/GenBank/DDBJ whole genome shotgun (WGS) entry which is preliminary data.</text>
</comment>
<dbReference type="GO" id="GO:0005634">
    <property type="term" value="C:nucleus"/>
    <property type="evidence" value="ECO:0007669"/>
    <property type="project" value="TreeGrafter"/>
</dbReference>
<dbReference type="EMBL" id="CAVLGL010000080">
    <property type="protein sequence ID" value="CAK1586168.1"/>
    <property type="molecule type" value="Genomic_DNA"/>
</dbReference>
<evidence type="ECO:0000313" key="1">
    <source>
        <dbReference type="EMBL" id="CAK1586168.1"/>
    </source>
</evidence>
<sequence>MSELNNLKYEDTVQCFFFSSHENVNWEQLCVVINEKVAALSKDYIWHRDEFKICQPLLKDDSDLPLHLTSTTCFEDNIEDEWFIAYLVLKLTEEYNDLIVKIEDNDGDFLLIEAADYLPSWANPETTQNRVFIYNSHIHLIPPTVAELKTPLKLNDALKLIIEHPEETKAEFQIEQAILERIGAYPNRIKELKHKATVNIPIDLAALLIIKPTLISSLVNIYRHHDYIDAKNFRKVKFDNCVNVNVQFTKFQYAVLLHSKHITSFRNTKISASDKKNFIGYKLACGYEMIMNESGKDKFSSMEYKKFLNNLTKNGYFKGNIEGSKDYKQLLDKANVYFMEMECPVSSYISSIISHILLSKEFIQIKEALTQNPNLYLHVEDSDEWLNVDPSTLDDFLNKNYRKQVNSDDLITPSIITTGLSDFLSKKSDFEGIEENDTCIQNDKIEFDCNQFFTSVESMLNMVKLDAGYEECSDSSDNEISDSFVYTEQQLDKELEAEMVSNEQNIHFISDKSILENFVHSMKEEGLSGPTSNILRSVGINKTDLLDSDDDEE</sequence>
<keyword evidence="2" id="KW-1185">Reference proteome</keyword>
<evidence type="ECO:0000313" key="2">
    <source>
        <dbReference type="Proteomes" id="UP001314205"/>
    </source>
</evidence>
<evidence type="ECO:0008006" key="3">
    <source>
        <dbReference type="Google" id="ProtNLM"/>
    </source>
</evidence>
<dbReference type="AlphaFoldDB" id="A0AAV1KT49"/>
<dbReference type="PANTHER" id="PTHR13060">
    <property type="entry name" value="SGT1 PROTEIN HSGT1 SUPPRESSOR OF GCR2"/>
    <property type="match status" value="1"/>
</dbReference>
<dbReference type="Proteomes" id="UP001314205">
    <property type="component" value="Unassembled WGS sequence"/>
</dbReference>
<accession>A0AAV1KT49</accession>
<protein>
    <recommendedName>
        <fullName evidence="3">Ecdysoneless</fullName>
    </recommendedName>
</protein>
<organism evidence="1 2">
    <name type="scientific">Parnassius mnemosyne</name>
    <name type="common">clouded apollo</name>
    <dbReference type="NCBI Taxonomy" id="213953"/>
    <lineage>
        <taxon>Eukaryota</taxon>
        <taxon>Metazoa</taxon>
        <taxon>Ecdysozoa</taxon>
        <taxon>Arthropoda</taxon>
        <taxon>Hexapoda</taxon>
        <taxon>Insecta</taxon>
        <taxon>Pterygota</taxon>
        <taxon>Neoptera</taxon>
        <taxon>Endopterygota</taxon>
        <taxon>Lepidoptera</taxon>
        <taxon>Glossata</taxon>
        <taxon>Ditrysia</taxon>
        <taxon>Papilionoidea</taxon>
        <taxon>Papilionidae</taxon>
        <taxon>Parnassiinae</taxon>
        <taxon>Parnassini</taxon>
        <taxon>Parnassius</taxon>
        <taxon>Driopa</taxon>
    </lineage>
</organism>
<name>A0AAV1KT49_9NEOP</name>
<gene>
    <name evidence="1" type="ORF">PARMNEM_LOCUS7158</name>
</gene>
<reference evidence="1 2" key="1">
    <citation type="submission" date="2023-11" db="EMBL/GenBank/DDBJ databases">
        <authorList>
            <person name="Hedman E."/>
            <person name="Englund M."/>
            <person name="Stromberg M."/>
            <person name="Nyberg Akerstrom W."/>
            <person name="Nylinder S."/>
            <person name="Jareborg N."/>
            <person name="Kallberg Y."/>
            <person name="Kronander E."/>
        </authorList>
    </citation>
    <scope>NUCLEOTIDE SEQUENCE [LARGE SCALE GENOMIC DNA]</scope>
</reference>
<dbReference type="PANTHER" id="PTHR13060:SF0">
    <property type="entry name" value="PROTEIN ECDYSONELESS HOMOLOG"/>
    <property type="match status" value="1"/>
</dbReference>
<dbReference type="InterPro" id="IPR010770">
    <property type="entry name" value="Ecd"/>
</dbReference>
<dbReference type="Pfam" id="PF07093">
    <property type="entry name" value="SGT1"/>
    <property type="match status" value="1"/>
</dbReference>
<proteinExistence type="predicted"/>